<keyword evidence="1" id="KW-1133">Transmembrane helix</keyword>
<dbReference type="CDD" id="cd10917">
    <property type="entry name" value="CE4_NodB_like_6s_7s"/>
    <property type="match status" value="1"/>
</dbReference>
<dbReference type="PANTHER" id="PTHR10587">
    <property type="entry name" value="GLYCOSYL TRANSFERASE-RELATED"/>
    <property type="match status" value="1"/>
</dbReference>
<keyword evidence="1" id="KW-0472">Membrane</keyword>
<reference evidence="3" key="1">
    <citation type="journal article" date="2023" name="J. Hazard. Mater.">
        <title>Anaerobic biodegradation of pyrene and benzo[a]pyrene by a new sulfate-reducing Desulforamulus aquiferis strain DSA.</title>
        <authorList>
            <person name="Zhang Z."/>
            <person name="Sun J."/>
            <person name="Gong X."/>
            <person name="Wang C."/>
            <person name="Wang H."/>
        </authorList>
    </citation>
    <scope>NUCLEOTIDE SEQUENCE</scope>
    <source>
        <strain evidence="3">DSA</strain>
    </source>
</reference>
<evidence type="ECO:0000313" key="3">
    <source>
        <dbReference type="EMBL" id="MDO7787919.1"/>
    </source>
</evidence>
<evidence type="ECO:0000256" key="1">
    <source>
        <dbReference type="SAM" id="Phobius"/>
    </source>
</evidence>
<dbReference type="Pfam" id="PF01522">
    <property type="entry name" value="Polysacc_deac_1"/>
    <property type="match status" value="1"/>
</dbReference>
<comment type="caution">
    <text evidence="3">The sequence shown here is derived from an EMBL/GenBank/DDBJ whole genome shotgun (WGS) entry which is preliminary data.</text>
</comment>
<keyword evidence="4" id="KW-1185">Reference proteome</keyword>
<dbReference type="Proteomes" id="UP001172911">
    <property type="component" value="Unassembled WGS sequence"/>
</dbReference>
<dbReference type="InterPro" id="IPR002509">
    <property type="entry name" value="NODB_dom"/>
</dbReference>
<dbReference type="InterPro" id="IPR050248">
    <property type="entry name" value="Polysacc_deacetylase_ArnD"/>
</dbReference>
<dbReference type="SUPFAM" id="SSF88713">
    <property type="entry name" value="Glycoside hydrolase/deacetylase"/>
    <property type="match status" value="1"/>
</dbReference>
<dbReference type="GO" id="GO:0005975">
    <property type="term" value="P:carbohydrate metabolic process"/>
    <property type="evidence" value="ECO:0007669"/>
    <property type="project" value="InterPro"/>
</dbReference>
<keyword evidence="1" id="KW-0812">Transmembrane</keyword>
<organism evidence="3 4">
    <name type="scientific">Desulforamulus aquiferis</name>
    <dbReference type="NCBI Taxonomy" id="1397668"/>
    <lineage>
        <taxon>Bacteria</taxon>
        <taxon>Bacillati</taxon>
        <taxon>Bacillota</taxon>
        <taxon>Clostridia</taxon>
        <taxon>Eubacteriales</taxon>
        <taxon>Peptococcaceae</taxon>
        <taxon>Desulforamulus</taxon>
    </lineage>
</organism>
<dbReference type="InterPro" id="IPR011330">
    <property type="entry name" value="Glyco_hydro/deAcase_b/a-brl"/>
</dbReference>
<dbReference type="PROSITE" id="PS51677">
    <property type="entry name" value="NODB"/>
    <property type="match status" value="1"/>
</dbReference>
<proteinExistence type="predicted"/>
<gene>
    <name evidence="3" type="ORF">P6N53_11875</name>
</gene>
<feature type="domain" description="NodB homology" evidence="2">
    <location>
        <begin position="58"/>
        <end position="239"/>
    </location>
</feature>
<feature type="transmembrane region" description="Helical" evidence="1">
    <location>
        <begin position="12"/>
        <end position="31"/>
    </location>
</feature>
<dbReference type="AlphaFoldDB" id="A0AAW7ZFH5"/>
<name>A0AAW7ZFH5_9FIRM</name>
<accession>A0AAW7ZFH5</accession>
<reference evidence="3" key="2">
    <citation type="submission" date="2023-03" db="EMBL/GenBank/DDBJ databases">
        <authorList>
            <person name="Zhang Z."/>
        </authorList>
    </citation>
    <scope>NUCLEOTIDE SEQUENCE</scope>
    <source>
        <strain evidence="3">DSA</strain>
    </source>
</reference>
<dbReference type="RefSeq" id="WP_304543381.1">
    <property type="nucleotide sequence ID" value="NZ_JARPTC010000017.1"/>
</dbReference>
<protein>
    <submittedName>
        <fullName evidence="3">Polysaccharide deacetylase family protein</fullName>
    </submittedName>
</protein>
<evidence type="ECO:0000313" key="4">
    <source>
        <dbReference type="Proteomes" id="UP001172911"/>
    </source>
</evidence>
<sequence length="264" mass="29549">MVVLIGKRTIRLLMLTLLILGLVIGATYYSVSRAAKASPVEDWLRNGHIVKQIATNNKVLSLTFDDGPSSTYTPQILDILEKQGVKATFFVVGKRAETHPEIIKRMAKAGHELANHTYNHPLTQVKPDILVKELAMTKRIIFDLTGQNTNYFRPPGGKCTKATIEPALSNGYQVILWTASEDPKDWSNPGVEKIVSRVVDNVRNGSIIILHDYGGDRTQTIDALPIILKELQSQGYRFVTISQLLKEGKTIPAIEKFRMENWVE</sequence>
<evidence type="ECO:0000259" key="2">
    <source>
        <dbReference type="PROSITE" id="PS51677"/>
    </source>
</evidence>
<dbReference type="GO" id="GO:0016810">
    <property type="term" value="F:hydrolase activity, acting on carbon-nitrogen (but not peptide) bonds"/>
    <property type="evidence" value="ECO:0007669"/>
    <property type="project" value="InterPro"/>
</dbReference>
<dbReference type="EMBL" id="JARPTC010000017">
    <property type="protein sequence ID" value="MDO7787919.1"/>
    <property type="molecule type" value="Genomic_DNA"/>
</dbReference>
<dbReference type="Gene3D" id="3.20.20.370">
    <property type="entry name" value="Glycoside hydrolase/deacetylase"/>
    <property type="match status" value="1"/>
</dbReference>